<gene>
    <name evidence="2" type="ORF">JI741_18210</name>
</gene>
<proteinExistence type="predicted"/>
<dbReference type="InterPro" id="IPR032774">
    <property type="entry name" value="WG_beta_rep"/>
</dbReference>
<comment type="caution">
    <text evidence="2">The sequence shown here is derived from an EMBL/GenBank/DDBJ whole genome shotgun (WGS) entry which is preliminary data.</text>
</comment>
<evidence type="ECO:0000313" key="2">
    <source>
        <dbReference type="EMBL" id="MBL0743171.1"/>
    </source>
</evidence>
<dbReference type="SUPFAM" id="SSF69360">
    <property type="entry name" value="Cell wall binding repeat"/>
    <property type="match status" value="2"/>
</dbReference>
<reference evidence="2 3" key="1">
    <citation type="submission" date="2021-01" db="EMBL/GenBank/DDBJ databases">
        <title>Chryseolinea sp. Jin1 Genome sequencing and assembly.</title>
        <authorList>
            <person name="Kim I."/>
        </authorList>
    </citation>
    <scope>NUCLEOTIDE SEQUENCE [LARGE SCALE GENOMIC DNA]</scope>
    <source>
        <strain evidence="2 3">Jin1</strain>
    </source>
</reference>
<name>A0ABS1KUP6_9BACT</name>
<dbReference type="RefSeq" id="WP_202012248.1">
    <property type="nucleotide sequence ID" value="NZ_JAERRB010000006.1"/>
</dbReference>
<dbReference type="EMBL" id="JAERRB010000006">
    <property type="protein sequence ID" value="MBL0743171.1"/>
    <property type="molecule type" value="Genomic_DNA"/>
</dbReference>
<dbReference type="PANTHER" id="PTHR37841:SF1">
    <property type="entry name" value="DUF3298 DOMAIN-CONTAINING PROTEIN"/>
    <property type="match status" value="1"/>
</dbReference>
<dbReference type="Proteomes" id="UP000613030">
    <property type="component" value="Unassembled WGS sequence"/>
</dbReference>
<accession>A0ABS1KUP6</accession>
<evidence type="ECO:0000313" key="3">
    <source>
        <dbReference type="Proteomes" id="UP000613030"/>
    </source>
</evidence>
<dbReference type="PANTHER" id="PTHR37841">
    <property type="entry name" value="GLR2918 PROTEIN"/>
    <property type="match status" value="1"/>
</dbReference>
<keyword evidence="3" id="KW-1185">Reference proteome</keyword>
<evidence type="ECO:0000256" key="1">
    <source>
        <dbReference type="SAM" id="SignalP"/>
    </source>
</evidence>
<feature type="chain" id="PRO_5046743791" evidence="1">
    <location>
        <begin position="21"/>
        <end position="349"/>
    </location>
</feature>
<protein>
    <submittedName>
        <fullName evidence="2">WG repeat-containing protein</fullName>
    </submittedName>
</protein>
<dbReference type="Pfam" id="PF14903">
    <property type="entry name" value="WG_beta_rep"/>
    <property type="match status" value="5"/>
</dbReference>
<organism evidence="2 3">
    <name type="scientific">Chryseolinea lacunae</name>
    <dbReference type="NCBI Taxonomy" id="2801331"/>
    <lineage>
        <taxon>Bacteria</taxon>
        <taxon>Pseudomonadati</taxon>
        <taxon>Bacteroidota</taxon>
        <taxon>Cytophagia</taxon>
        <taxon>Cytophagales</taxon>
        <taxon>Fulvivirgaceae</taxon>
        <taxon>Chryseolinea</taxon>
    </lineage>
</organism>
<keyword evidence="1" id="KW-0732">Signal</keyword>
<feature type="signal peptide" evidence="1">
    <location>
        <begin position="1"/>
        <end position="20"/>
    </location>
</feature>
<sequence>MKIKIIFSVVLVAASSMAFSQTLVTQVKPAGEKKWGYANLKGDLIIPAQFEKCYEFSDDGLAVIYDKENRQYYFINLKGEKLDTELKKFKLIDGLGIDLKGFDDGMVPVKDGEKWGYLNKSGKVAIPAKYDHVTSFNGGHAPVQIGEKFVIIDEKGTETAVESGVVDVRDFSEKLAPFRAADKKFGYINTQGKIAIPAQFESVGYFKGGLAWAKTADKKVGYINTKGEWVVKPQFDAGHNIDPETGLARVKTAGVWSYVSKTGEVLNVKDTDLYGDFSNGLAQGRKDGKVGFFNTKGEWAITPQFDGSRDFVNGYAAAKQGEKWGLIDTHGKWVIQPTFDGIKDMELVK</sequence>